<dbReference type="InterPro" id="IPR009228">
    <property type="entry name" value="Capsid_scaffold_GpO"/>
</dbReference>
<comment type="caution">
    <text evidence="1">The sequence shown here is derived from an EMBL/GenBank/DDBJ whole genome shotgun (WGS) entry which is preliminary data.</text>
</comment>
<dbReference type="EMBL" id="JBEWLZ010000013">
    <property type="protein sequence ID" value="MET1491605.1"/>
    <property type="molecule type" value="Genomic_DNA"/>
</dbReference>
<evidence type="ECO:0000313" key="1">
    <source>
        <dbReference type="EMBL" id="MET1491605.1"/>
    </source>
</evidence>
<keyword evidence="2" id="KW-1185">Reference proteome</keyword>
<reference evidence="1 2" key="1">
    <citation type="submission" date="2024-07" db="EMBL/GenBank/DDBJ databases">
        <title>Uliginosibacterium paludis KCTC:42655.</title>
        <authorList>
            <person name="Kim M.K."/>
        </authorList>
    </citation>
    <scope>NUCLEOTIDE SEQUENCE [LARGE SCALE GENOMIC DNA]</scope>
    <source>
        <strain evidence="1 2">KCTC 42655</strain>
    </source>
</reference>
<dbReference type="Pfam" id="PF05929">
    <property type="entry name" value="Phage_GPO"/>
    <property type="match status" value="1"/>
</dbReference>
<dbReference type="Proteomes" id="UP001548590">
    <property type="component" value="Unassembled WGS sequence"/>
</dbReference>
<organism evidence="1 2">
    <name type="scientific">Uliginosibacterium paludis</name>
    <dbReference type="NCBI Taxonomy" id="1615952"/>
    <lineage>
        <taxon>Bacteria</taxon>
        <taxon>Pseudomonadati</taxon>
        <taxon>Pseudomonadota</taxon>
        <taxon>Betaproteobacteria</taxon>
        <taxon>Rhodocyclales</taxon>
        <taxon>Zoogloeaceae</taxon>
        <taxon>Uliginosibacterium</taxon>
    </lineage>
</organism>
<sequence>MAHKAKKFKQQWFRIGVEGATTDGRTIDGKWLQDMATSYNPKTYGARINLEHIKGYDPTSLFKAYGDVIALKTESIEIGGTKKLALFAQIDPTEELVALSRAKQKVYTSMEVQPDFAKTGQAYLVGLAITDSPASLGTDMLQFSARSGVLAARKLHPDNLFTAAEEVELSFEALPDEPGLLDKVRALFARKADDEAARLADVHAAVEEVARHQLALTEDTAARLASFADELTQLAELKARVEAIVEKLGATPAAPARAPATGGQGEVVTDC</sequence>
<proteinExistence type="predicted"/>
<gene>
    <name evidence="1" type="ORF">ABVT11_17325</name>
</gene>
<evidence type="ECO:0000313" key="2">
    <source>
        <dbReference type="Proteomes" id="UP001548590"/>
    </source>
</evidence>
<name>A0ABV2CUM3_9RHOO</name>
<protein>
    <submittedName>
        <fullName evidence="1">GPO family capsid scaffolding protein</fullName>
    </submittedName>
</protein>
<accession>A0ABV2CUM3</accession>
<dbReference type="RefSeq" id="WP_345929471.1">
    <property type="nucleotide sequence ID" value="NZ_JBDIVF010000010.1"/>
</dbReference>